<proteinExistence type="predicted"/>
<dbReference type="Proteomes" id="UP001193920">
    <property type="component" value="Unassembled WGS sequence"/>
</dbReference>
<gene>
    <name evidence="1" type="ORF">ID854_01800</name>
</gene>
<name>A0AAW3YNU2_9GAMM</name>
<accession>A0AAW3YNU2</accession>
<dbReference type="EMBL" id="JACXBF010000058">
    <property type="protein sequence ID" value="MBD2799227.1"/>
    <property type="molecule type" value="Genomic_DNA"/>
</dbReference>
<evidence type="ECO:0000313" key="1">
    <source>
        <dbReference type="EMBL" id="MBD2799227.1"/>
    </source>
</evidence>
<dbReference type="GeneID" id="97123165"/>
<reference evidence="1" key="2">
    <citation type="journal article" date="2024" name="Toxins">
        <title>Genome Sequence Analysis of Native Xenorhabdus Strains Isolated from Entomopathogenic Nematodes in Argentina.</title>
        <authorList>
            <person name="Palma L."/>
            <person name="Frizzo L."/>
            <person name="Kaiser S."/>
            <person name="Berry C."/>
            <person name="Caballero P."/>
            <person name="Bode H.B."/>
            <person name="Del Valle E.E."/>
        </authorList>
    </citation>
    <scope>NUCLEOTIDE SEQUENCE</scope>
    <source>
        <strain evidence="1">M</strain>
    </source>
</reference>
<reference evidence="1" key="1">
    <citation type="submission" date="2020-09" db="EMBL/GenBank/DDBJ databases">
        <authorList>
            <person name="Palma L."/>
            <person name="Caballero P."/>
            <person name="Berry C."/>
            <person name="Del Valle E."/>
        </authorList>
    </citation>
    <scope>NUCLEOTIDE SEQUENCE</scope>
    <source>
        <strain evidence="1">M</strain>
    </source>
</reference>
<organism evidence="1">
    <name type="scientific">Xenorhabdus szentirmaii</name>
    <dbReference type="NCBI Taxonomy" id="290112"/>
    <lineage>
        <taxon>Bacteria</taxon>
        <taxon>Pseudomonadati</taxon>
        <taxon>Pseudomonadota</taxon>
        <taxon>Gammaproteobacteria</taxon>
        <taxon>Enterobacterales</taxon>
        <taxon>Morganellaceae</taxon>
        <taxon>Xenorhabdus</taxon>
    </lineage>
</organism>
<sequence length="117" mass="13537">MKQPTLLERKRKAFIQVKLDTLQKKHGCHSVIVKVAGFNYMLDLDVEILTISLIRFFERDVLAINKKSEAEQLIVDTYNSFYTKFGNLTEDGNEFMNKILKLVARKTEPIKGSNNDK</sequence>
<protein>
    <submittedName>
        <fullName evidence="1">Uncharacterized protein</fullName>
    </submittedName>
</protein>
<dbReference type="AlphaFoldDB" id="A0AAW3YNU2"/>
<comment type="caution">
    <text evidence="1">The sequence shown here is derived from an EMBL/GenBank/DDBJ whole genome shotgun (WGS) entry which is preliminary data.</text>
</comment>
<dbReference type="RefSeq" id="WP_099137954.1">
    <property type="nucleotide sequence ID" value="NZ_CAWNPE010000001.1"/>
</dbReference>